<keyword evidence="4" id="KW-1185">Reference proteome</keyword>
<dbReference type="PANTHER" id="PTHR11560">
    <property type="entry name" value="39S RIBOSOMAL PROTEIN L10, MITOCHONDRIAL"/>
    <property type="match status" value="1"/>
</dbReference>
<sequence length="332" mass="35664">MPPRIRLPSARRLQRLSSSSSSSSSSNTRFTHLSPRCYASLATTPSAALPHDEGVIITHHNPTQPPSYKPAEFRKTQLHRAYTSLLRSSPLMLLFQHNNLKAVEWSGIRRELSSALRKVDAELAAAGDSAGAVAGESAKLQIIQTGIFASALKVVEFYNPETDGGATTLSRTAWETARRKNRELSTGLEPLLSGPLMVVSFPSVSPQHVRAVLEILSPSEGFKAPKRRVAPGLYEAPVQSGLQKLMLLGARVEGDVFDTEGTKWVGSIAGGIRGLRSQLVYMLQSVGAGVTTTLEGAAKSLYVTVESRRQDMEGPAEGESSSATAEGAEKKE</sequence>
<feature type="compositionally biased region" description="Low complexity" evidence="2">
    <location>
        <begin position="17"/>
        <end position="26"/>
    </location>
</feature>
<dbReference type="RefSeq" id="XP_069203110.1">
    <property type="nucleotide sequence ID" value="XM_069345281.1"/>
</dbReference>
<comment type="similarity">
    <text evidence="1">Belongs to the universal ribosomal protein uL10 family.</text>
</comment>
<dbReference type="InterPro" id="IPR043141">
    <property type="entry name" value="Ribosomal_uL10-like_sf"/>
</dbReference>
<dbReference type="Gene3D" id="3.30.70.1730">
    <property type="match status" value="1"/>
</dbReference>
<feature type="region of interest" description="Disordered" evidence="2">
    <location>
        <begin position="1"/>
        <end position="30"/>
    </location>
</feature>
<reference evidence="3 4" key="1">
    <citation type="submission" date="2024-07" db="EMBL/GenBank/DDBJ databases">
        <title>Draft sequence of the Neodothiora populina.</title>
        <authorList>
            <person name="Drown D.D."/>
            <person name="Schuette U.S."/>
            <person name="Buechlein A.B."/>
            <person name="Rusch D.R."/>
            <person name="Winton L.W."/>
            <person name="Adams G.A."/>
        </authorList>
    </citation>
    <scope>NUCLEOTIDE SEQUENCE [LARGE SCALE GENOMIC DNA]</scope>
    <source>
        <strain evidence="3 4">CPC 39397</strain>
    </source>
</reference>
<gene>
    <name evidence="3" type="ORF">AAFC00_005494</name>
</gene>
<organism evidence="3 4">
    <name type="scientific">Neodothiora populina</name>
    <dbReference type="NCBI Taxonomy" id="2781224"/>
    <lineage>
        <taxon>Eukaryota</taxon>
        <taxon>Fungi</taxon>
        <taxon>Dikarya</taxon>
        <taxon>Ascomycota</taxon>
        <taxon>Pezizomycotina</taxon>
        <taxon>Dothideomycetes</taxon>
        <taxon>Dothideomycetidae</taxon>
        <taxon>Dothideales</taxon>
        <taxon>Dothioraceae</taxon>
        <taxon>Neodothiora</taxon>
    </lineage>
</organism>
<dbReference type="GeneID" id="95979193"/>
<dbReference type="SUPFAM" id="SSF160369">
    <property type="entry name" value="Ribosomal protein L10-like"/>
    <property type="match status" value="1"/>
</dbReference>
<accession>A0ABR3PL15</accession>
<dbReference type="InterPro" id="IPR047865">
    <property type="entry name" value="Ribosomal_uL10_bac_type"/>
</dbReference>
<dbReference type="EMBL" id="JBFMKM010000004">
    <property type="protein sequence ID" value="KAL1306838.1"/>
    <property type="molecule type" value="Genomic_DNA"/>
</dbReference>
<evidence type="ECO:0000313" key="3">
    <source>
        <dbReference type="EMBL" id="KAL1306838.1"/>
    </source>
</evidence>
<evidence type="ECO:0000256" key="2">
    <source>
        <dbReference type="SAM" id="MobiDB-lite"/>
    </source>
</evidence>
<comment type="caution">
    <text evidence="3">The sequence shown here is derived from an EMBL/GenBank/DDBJ whole genome shotgun (WGS) entry which is preliminary data.</text>
</comment>
<feature type="region of interest" description="Disordered" evidence="2">
    <location>
        <begin position="308"/>
        <end position="332"/>
    </location>
</feature>
<dbReference type="Proteomes" id="UP001562354">
    <property type="component" value="Unassembled WGS sequence"/>
</dbReference>
<evidence type="ECO:0000256" key="1">
    <source>
        <dbReference type="ARBA" id="ARBA00008889"/>
    </source>
</evidence>
<evidence type="ECO:0000313" key="4">
    <source>
        <dbReference type="Proteomes" id="UP001562354"/>
    </source>
</evidence>
<protein>
    <submittedName>
        <fullName evidence="3">Uncharacterized protein</fullName>
    </submittedName>
</protein>
<name>A0ABR3PL15_9PEZI</name>
<proteinExistence type="inferred from homology"/>